<keyword evidence="3" id="KW-1185">Reference proteome</keyword>
<feature type="compositionally biased region" description="Basic and acidic residues" evidence="1">
    <location>
        <begin position="632"/>
        <end position="643"/>
    </location>
</feature>
<protein>
    <recommendedName>
        <fullName evidence="4">Translocation protein TolB</fullName>
    </recommendedName>
</protein>
<evidence type="ECO:0000313" key="3">
    <source>
        <dbReference type="Proteomes" id="UP000326570"/>
    </source>
</evidence>
<dbReference type="PANTHER" id="PTHR36842">
    <property type="entry name" value="PROTEIN TOLB HOMOLOG"/>
    <property type="match status" value="1"/>
</dbReference>
<feature type="region of interest" description="Disordered" evidence="1">
    <location>
        <begin position="596"/>
        <end position="651"/>
    </location>
</feature>
<evidence type="ECO:0000313" key="2">
    <source>
        <dbReference type="EMBL" id="KAA9333844.1"/>
    </source>
</evidence>
<name>A0A5N1IUW8_9BACT</name>
<evidence type="ECO:0008006" key="4">
    <source>
        <dbReference type="Google" id="ProtNLM"/>
    </source>
</evidence>
<reference evidence="2 3" key="1">
    <citation type="submission" date="2019-09" db="EMBL/GenBank/DDBJ databases">
        <title>Genome sequence of Adhaeribacter sp. M2.</title>
        <authorList>
            <person name="Srinivasan S."/>
        </authorList>
    </citation>
    <scope>NUCLEOTIDE SEQUENCE [LARGE SCALE GENOMIC DNA]</scope>
    <source>
        <strain evidence="2 3">M2</strain>
    </source>
</reference>
<organism evidence="2 3">
    <name type="scientific">Adhaeribacter soli</name>
    <dbReference type="NCBI Taxonomy" id="2607655"/>
    <lineage>
        <taxon>Bacteria</taxon>
        <taxon>Pseudomonadati</taxon>
        <taxon>Bacteroidota</taxon>
        <taxon>Cytophagia</taxon>
        <taxon>Cytophagales</taxon>
        <taxon>Hymenobacteraceae</taxon>
        <taxon>Adhaeribacter</taxon>
    </lineage>
</organism>
<proteinExistence type="predicted"/>
<comment type="caution">
    <text evidence="2">The sequence shown here is derived from an EMBL/GenBank/DDBJ whole genome shotgun (WGS) entry which is preliminary data.</text>
</comment>
<feature type="compositionally biased region" description="Basic and acidic residues" evidence="1">
    <location>
        <begin position="606"/>
        <end position="623"/>
    </location>
</feature>
<dbReference type="EMBL" id="VTWT01000005">
    <property type="protein sequence ID" value="KAA9333844.1"/>
    <property type="molecule type" value="Genomic_DNA"/>
</dbReference>
<dbReference type="Gene3D" id="2.40.160.50">
    <property type="entry name" value="membrane protein fhac: a member of the omp85/tpsb transporter family"/>
    <property type="match status" value="1"/>
</dbReference>
<dbReference type="Proteomes" id="UP000326570">
    <property type="component" value="Unassembled WGS sequence"/>
</dbReference>
<dbReference type="AlphaFoldDB" id="A0A5N1IUW8"/>
<accession>A0A5N1IUW8</accession>
<dbReference type="InterPro" id="IPR011042">
    <property type="entry name" value="6-blade_b-propeller_TolB-like"/>
</dbReference>
<gene>
    <name evidence="2" type="ORF">F0P94_11290</name>
</gene>
<sequence length="1041" mass="118450">MLLLLLLANQNATAQVAEEAFGRNRIQYKTFKWQYYSTPNFDVYFYAGGKEQALRTAEYAEKELKRITSLIGYYPYSKITLLLYNSVTDLRQSNLGLNDDRFQSGSDALFLKNKIEIAFEESQVNYKRAVTYRLSQQLLNDMMYGGSLKEVLQSSYLLKLPEWFLTGAAAYIAEGWSVEMDGYMRDMMAQTEGKKPETIFLRNQRLAGQSVWNYIAERYGYTSIQNILNLTRITRDIEIGISSSLNVPYRKFMRDWNNHYLQMNTMPDAELVSVSRENQISPTNRRGRRYSQTVISPDGKQVAFVDNDLGRYKVIVRDLATGKDKVIRRGGYKTPDQKVNYNLPVLAWRNNKVLSVVEEKKGQLVLTGLNLDSGTPTVTNLSQFSAVNSINYSDDGKLLVMSAVKNGQSDLYLFRSSRQPEQLTNDIFDDRFPVFLKESNTIAFSSNRWLDSLGTVTGSFDKTVDNYDLFLYFPDRNTYRFRQLTSTISNETQPVAVPNGLVYISEESGIRSLHRYNFAGGQSGRVSNFLQNIETYDFHQLSGNLVFTSTERARQNVYQFREFTATVPAVAMKTVRQETLENRSRQPVVRETLKKIAPADTAAKQTKAEKPIAGKPAGDKPIDVKNYQFDKTSPEKQPVKETAKAPAPAPPATAEALQITGPYNYDLRFSIDNVISSVYVDNLMGFGLIGQVNMSDLFENHRIRGGVFAVTDLRTSDFYGEYTNLRKRYDLKVAYRKQTIFTQLDNGGFYRFSRHEFKPSVSYPLTHNVSIRATPQFINMRSSAVTNLPEKDSVYDFGSFGGELVFDNSIITGINMLEGTRMKVGIATYKGLSNDKNSFGKFYADLRHYQKIHKQLIFASRVAYGAFLGNSKKQFLLGGMDNWLFSSEEKYFDQLPSAADVFFLQFATPLRGFPYAARRGPKYLLYNAELRLPIVQYLFRSPVYSGFFNNLQLTTFFDAGTAYSGRNPFNRNNSFNTQVIGGNGNGFEATVTNFQNPFLIGYGFGARTTLLGVYGKLDVAWGRENNQESKPRFYLTLGYDF</sequence>
<dbReference type="SUPFAM" id="SSF82171">
    <property type="entry name" value="DPP6 N-terminal domain-like"/>
    <property type="match status" value="1"/>
</dbReference>
<dbReference type="PANTHER" id="PTHR36842:SF1">
    <property type="entry name" value="PROTEIN TOLB"/>
    <property type="match status" value="1"/>
</dbReference>
<dbReference type="Gene3D" id="2.120.10.30">
    <property type="entry name" value="TolB, C-terminal domain"/>
    <property type="match status" value="2"/>
</dbReference>
<evidence type="ECO:0000256" key="1">
    <source>
        <dbReference type="SAM" id="MobiDB-lite"/>
    </source>
</evidence>